<evidence type="ECO:0000313" key="4">
    <source>
        <dbReference type="Proteomes" id="UP000076881"/>
    </source>
</evidence>
<comment type="caution">
    <text evidence="3">The sequence shown here is derived from an EMBL/GenBank/DDBJ whole genome shotgun (WGS) entry which is preliminary data.</text>
</comment>
<feature type="compositionally biased region" description="Basic and acidic residues" evidence="1">
    <location>
        <begin position="244"/>
        <end position="262"/>
    </location>
</feature>
<accession>A0A167W1N2</accession>
<dbReference type="PROSITE" id="PS51038">
    <property type="entry name" value="BAH"/>
    <property type="match status" value="1"/>
</dbReference>
<dbReference type="OrthoDB" id="5079729at2759"/>
<feature type="region of interest" description="Disordered" evidence="1">
    <location>
        <begin position="234"/>
        <end position="262"/>
    </location>
</feature>
<dbReference type="PANTHER" id="PTHR46364">
    <property type="entry name" value="OS08G0421900 PROTEIN"/>
    <property type="match status" value="1"/>
</dbReference>
<dbReference type="InterPro" id="IPR001025">
    <property type="entry name" value="BAH_dom"/>
</dbReference>
<dbReference type="Gene3D" id="2.30.30.490">
    <property type="match status" value="1"/>
</dbReference>
<keyword evidence="4" id="KW-1185">Reference proteome</keyword>
<dbReference type="GO" id="GO:0003682">
    <property type="term" value="F:chromatin binding"/>
    <property type="evidence" value="ECO:0007669"/>
    <property type="project" value="InterPro"/>
</dbReference>
<reference evidence="3 4" key="1">
    <citation type="journal article" date="2016" name="Genome Biol. Evol.">
        <title>Divergent and convergent evolution of fungal pathogenicity.</title>
        <authorList>
            <person name="Shang Y."/>
            <person name="Xiao G."/>
            <person name="Zheng P."/>
            <person name="Cen K."/>
            <person name="Zhan S."/>
            <person name="Wang C."/>
        </authorList>
    </citation>
    <scope>NUCLEOTIDE SEQUENCE [LARGE SCALE GENOMIC DNA]</scope>
    <source>
        <strain evidence="3 4">RCEF 1005</strain>
    </source>
</reference>
<dbReference type="Proteomes" id="UP000076881">
    <property type="component" value="Unassembled WGS sequence"/>
</dbReference>
<dbReference type="EMBL" id="AZHF01000016">
    <property type="protein sequence ID" value="OAA63225.1"/>
    <property type="molecule type" value="Genomic_DNA"/>
</dbReference>
<organism evidence="3 4">
    <name type="scientific">Akanthomyces lecanii RCEF 1005</name>
    <dbReference type="NCBI Taxonomy" id="1081108"/>
    <lineage>
        <taxon>Eukaryota</taxon>
        <taxon>Fungi</taxon>
        <taxon>Dikarya</taxon>
        <taxon>Ascomycota</taxon>
        <taxon>Pezizomycotina</taxon>
        <taxon>Sordariomycetes</taxon>
        <taxon>Hypocreomycetidae</taxon>
        <taxon>Hypocreales</taxon>
        <taxon>Cordycipitaceae</taxon>
        <taxon>Akanthomyces</taxon>
        <taxon>Cordyceps confragosa</taxon>
    </lineage>
</organism>
<name>A0A167W1N2_CORDF</name>
<dbReference type="AlphaFoldDB" id="A0A167W1N2"/>
<evidence type="ECO:0000259" key="2">
    <source>
        <dbReference type="PROSITE" id="PS51038"/>
    </source>
</evidence>
<feature type="compositionally biased region" description="Basic residues" evidence="1">
    <location>
        <begin position="234"/>
        <end position="243"/>
    </location>
</feature>
<proteinExistence type="predicted"/>
<evidence type="ECO:0000256" key="1">
    <source>
        <dbReference type="SAM" id="MobiDB-lite"/>
    </source>
</evidence>
<feature type="domain" description="BAH" evidence="2">
    <location>
        <begin position="93"/>
        <end position="214"/>
    </location>
</feature>
<evidence type="ECO:0000313" key="3">
    <source>
        <dbReference type="EMBL" id="OAA63225.1"/>
    </source>
</evidence>
<gene>
    <name evidence="3" type="ORF">LEL_10690</name>
</gene>
<protein>
    <submittedName>
        <fullName evidence="3">Ebs-bah-phd domain-containing protein</fullName>
    </submittedName>
</protein>
<dbReference type="CDD" id="cd04370">
    <property type="entry name" value="BAH"/>
    <property type="match status" value="1"/>
</dbReference>
<sequence>MGKKARKFSGAAEEKKYAYCPFKISKLVEAPDDAPTHHAGIELQTIQGRIQISPFSPQGRFRTVQSMNLSYFVQPRKAWFSMTRYNSAVLNGFKYHVDDFVYVSNGTDDDWIAKVLEIRAVDERHVYVRVYWMYSPKDLPSECIGKGQDRDRYPQFQCQREVVASNHMDIISVLSIVRAADVQQLQSPGCSTKQEGVFWRFAFNYLTSELSLVDPEEPDADSMGWIAHTTWPKHKVTSHPRSKPPRELRVDKAPTEDHLAEKSDADAAVPLAYTMVV</sequence>
<dbReference type="InterPro" id="IPR043151">
    <property type="entry name" value="BAH_sf"/>
</dbReference>